<proteinExistence type="predicted"/>
<keyword evidence="2" id="KW-1185">Reference proteome</keyword>
<accession>A0A4R0MJU4</accession>
<dbReference type="Gene3D" id="2.60.120.1350">
    <property type="entry name" value="Protein of unknown function DUF4465"/>
    <property type="match status" value="1"/>
</dbReference>
<organism evidence="1 2">
    <name type="scientific">Pedobacter hiemivivus</name>
    <dbReference type="NCBI Taxonomy" id="2530454"/>
    <lineage>
        <taxon>Bacteria</taxon>
        <taxon>Pseudomonadati</taxon>
        <taxon>Bacteroidota</taxon>
        <taxon>Sphingobacteriia</taxon>
        <taxon>Sphingobacteriales</taxon>
        <taxon>Sphingobacteriaceae</taxon>
        <taxon>Pedobacter</taxon>
    </lineage>
</organism>
<dbReference type="OrthoDB" id="975232at2"/>
<evidence type="ECO:0000313" key="1">
    <source>
        <dbReference type="EMBL" id="TCC86703.1"/>
    </source>
</evidence>
<dbReference type="AlphaFoldDB" id="A0A4R0MJU4"/>
<dbReference type="InterPro" id="IPR027828">
    <property type="entry name" value="DUF4465"/>
</dbReference>
<comment type="caution">
    <text evidence="1">The sequence shown here is derived from an EMBL/GenBank/DDBJ whole genome shotgun (WGS) entry which is preliminary data.</text>
</comment>
<gene>
    <name evidence="1" type="ORF">EZ444_23225</name>
</gene>
<reference evidence="1 2" key="1">
    <citation type="submission" date="2019-02" db="EMBL/GenBank/DDBJ databases">
        <title>Pedobacter sp. RP-3-8 sp. nov., isolated from Arctic soil.</title>
        <authorList>
            <person name="Dahal R.H."/>
        </authorList>
    </citation>
    <scope>NUCLEOTIDE SEQUENCE [LARGE SCALE GENOMIC DNA]</scope>
    <source>
        <strain evidence="1 2">RP-3-8</strain>
    </source>
</reference>
<dbReference type="PROSITE" id="PS51257">
    <property type="entry name" value="PROKAR_LIPOPROTEIN"/>
    <property type="match status" value="1"/>
</dbReference>
<dbReference type="EMBL" id="SJSM01000025">
    <property type="protein sequence ID" value="TCC86703.1"/>
    <property type="molecule type" value="Genomic_DNA"/>
</dbReference>
<sequence length="254" mass="28340">MKRILYLYTLLIMAFVSCKKDGKLIDDVILLPTDLLFEDFKIGRFTHKIPAESFTSAIATFNVKHENNDWSGFAISNRNYKNFVTAANLVDSTRFSVYTLTPHAGGNFLVVRPKGDDAFVELSRPIQIDKILVGNTVQVYQTIMYGPGNSTVGNTFAPGTTIMSVARKDNLKITIKGFLNNVETGTVDFLLADRSSDALKRSFTVTDWMPVSLLSLGKVNKIVFYLESTDKTAGVMNTPNYFCLDGIRFTENIN</sequence>
<dbReference type="Proteomes" id="UP000291117">
    <property type="component" value="Unassembled WGS sequence"/>
</dbReference>
<dbReference type="RefSeq" id="WP_131611862.1">
    <property type="nucleotide sequence ID" value="NZ_SJSM01000025.1"/>
</dbReference>
<evidence type="ECO:0000313" key="2">
    <source>
        <dbReference type="Proteomes" id="UP000291117"/>
    </source>
</evidence>
<dbReference type="Pfam" id="PF14717">
    <property type="entry name" value="DUF4465"/>
    <property type="match status" value="1"/>
</dbReference>
<name>A0A4R0MJU4_9SPHI</name>
<protein>
    <submittedName>
        <fullName evidence="1">DUF4465 domain-containing protein</fullName>
    </submittedName>
</protein>